<evidence type="ECO:0000313" key="4">
    <source>
        <dbReference type="EMBL" id="RHF85107.1"/>
    </source>
</evidence>
<keyword evidence="3" id="KW-0812">Transmembrane</keyword>
<evidence type="ECO:0000256" key="1">
    <source>
        <dbReference type="ARBA" id="ARBA00022741"/>
    </source>
</evidence>
<dbReference type="CDD" id="cd00882">
    <property type="entry name" value="Ras_like_GTPase"/>
    <property type="match status" value="1"/>
</dbReference>
<dbReference type="GO" id="GO:0005525">
    <property type="term" value="F:GTP binding"/>
    <property type="evidence" value="ECO:0007669"/>
    <property type="project" value="UniProtKB-KW"/>
</dbReference>
<evidence type="ECO:0000256" key="3">
    <source>
        <dbReference type="SAM" id="Phobius"/>
    </source>
</evidence>
<reference evidence="4 5" key="1">
    <citation type="submission" date="2018-08" db="EMBL/GenBank/DDBJ databases">
        <title>A genome reference for cultivated species of the human gut microbiota.</title>
        <authorList>
            <person name="Zou Y."/>
            <person name="Xue W."/>
            <person name="Luo G."/>
        </authorList>
    </citation>
    <scope>NUCLEOTIDE SEQUENCE [LARGE SCALE GENOMIC DNA]</scope>
    <source>
        <strain evidence="4 5">AM23-23AC</strain>
    </source>
</reference>
<accession>A0A414QWG4</accession>
<dbReference type="Gene3D" id="3.40.50.300">
    <property type="entry name" value="P-loop containing nucleotide triphosphate hydrolases"/>
    <property type="match status" value="1"/>
</dbReference>
<name>A0A414QWG4_9FIRM</name>
<dbReference type="EMBL" id="QRHP01000005">
    <property type="protein sequence ID" value="RHF85107.1"/>
    <property type="molecule type" value="Genomic_DNA"/>
</dbReference>
<dbReference type="RefSeq" id="WP_118202806.1">
    <property type="nucleotide sequence ID" value="NZ_QRHP01000005.1"/>
</dbReference>
<comment type="caution">
    <text evidence="4">The sequence shown here is derived from an EMBL/GenBank/DDBJ whole genome shotgun (WGS) entry which is preliminary data.</text>
</comment>
<dbReference type="InterPro" id="IPR027417">
    <property type="entry name" value="P-loop_NTPase"/>
</dbReference>
<sequence>MIRKYLRYMIYFVIYIGVLILITWLIHRTENVAYFVTGEYPVLGEYYISFSKEDDITVGSVYYRQFIYNEEIDLTNLILHLKEDEEYIIDDKKNIYNDKEIRINLLKSGWAELEDVEAAPILEQAAQEEAIEKKQGVWNTETKHGKIKLHSILNGVILSLDSDIGKILIAVGKMIGFVTIIWAIVCLVMRHRNIDVILMGGTSSGKSTTISRLRRPYITENELLTSVPTKVKEVTREKFPYGKMIIRTSLYDFPGNQLGKMVGELKRNIFLKGEKQVVIYVVSFTAYSDKKSDIKYMYEEITKAAAVIQILNNKRLIKGKLKIIVFFNKCDLLYDSEQLLLKDEEHQNVKNKYDGAESYETVCRLADYVIYGSAIKGWKTNELVKQMIDMY</sequence>
<keyword evidence="3" id="KW-1133">Transmembrane helix</keyword>
<dbReference type="Pfam" id="PF04670">
    <property type="entry name" value="Gtr1_RagA"/>
    <property type="match status" value="1"/>
</dbReference>
<evidence type="ECO:0000256" key="2">
    <source>
        <dbReference type="ARBA" id="ARBA00023134"/>
    </source>
</evidence>
<gene>
    <name evidence="4" type="ORF">DW654_06765</name>
</gene>
<evidence type="ECO:0008006" key="6">
    <source>
        <dbReference type="Google" id="ProtNLM"/>
    </source>
</evidence>
<organism evidence="4 5">
    <name type="scientific">Roseburia inulinivorans</name>
    <dbReference type="NCBI Taxonomy" id="360807"/>
    <lineage>
        <taxon>Bacteria</taxon>
        <taxon>Bacillati</taxon>
        <taxon>Bacillota</taxon>
        <taxon>Clostridia</taxon>
        <taxon>Lachnospirales</taxon>
        <taxon>Lachnospiraceae</taxon>
        <taxon>Roseburia</taxon>
    </lineage>
</organism>
<feature type="transmembrane region" description="Helical" evidence="3">
    <location>
        <begin position="167"/>
        <end position="189"/>
    </location>
</feature>
<proteinExistence type="predicted"/>
<dbReference type="AlphaFoldDB" id="A0A414QWG4"/>
<dbReference type="InterPro" id="IPR006762">
    <property type="entry name" value="Gtr1_RagA"/>
</dbReference>
<dbReference type="Proteomes" id="UP000283701">
    <property type="component" value="Unassembled WGS sequence"/>
</dbReference>
<protein>
    <recommendedName>
        <fullName evidence="6">GTPase domain-containing protein</fullName>
    </recommendedName>
</protein>
<keyword evidence="1" id="KW-0547">Nucleotide-binding</keyword>
<dbReference type="SUPFAM" id="SSF52540">
    <property type="entry name" value="P-loop containing nucleoside triphosphate hydrolases"/>
    <property type="match status" value="1"/>
</dbReference>
<feature type="transmembrane region" description="Helical" evidence="3">
    <location>
        <begin position="9"/>
        <end position="27"/>
    </location>
</feature>
<evidence type="ECO:0000313" key="5">
    <source>
        <dbReference type="Proteomes" id="UP000283701"/>
    </source>
</evidence>
<keyword evidence="2" id="KW-0342">GTP-binding</keyword>
<keyword evidence="3" id="KW-0472">Membrane</keyword>